<dbReference type="GO" id="GO:0051213">
    <property type="term" value="F:dioxygenase activity"/>
    <property type="evidence" value="ECO:0007669"/>
    <property type="project" value="UniProtKB-KW"/>
</dbReference>
<dbReference type="Proteomes" id="UP000250169">
    <property type="component" value="Unassembled WGS sequence"/>
</dbReference>
<dbReference type="PANTHER" id="PTHR47354">
    <property type="entry name" value="NADH OXIDOREDUCTASE HCR"/>
    <property type="match status" value="1"/>
</dbReference>
<dbReference type="PANTHER" id="PTHR47354:SF8">
    <property type="entry name" value="1,2-PHENYLACETYL-COA EPOXIDASE, SUBUNIT E"/>
    <property type="match status" value="1"/>
</dbReference>
<name>A0A2X2SR83_CAPOC</name>
<organism evidence="10 11">
    <name type="scientific">Capnocytophaga ochracea</name>
    <dbReference type="NCBI Taxonomy" id="1018"/>
    <lineage>
        <taxon>Bacteria</taxon>
        <taxon>Pseudomonadati</taxon>
        <taxon>Bacteroidota</taxon>
        <taxon>Flavobacteriia</taxon>
        <taxon>Flavobacteriales</taxon>
        <taxon>Flavobacteriaceae</taxon>
        <taxon>Capnocytophaga</taxon>
    </lineage>
</organism>
<protein>
    <submittedName>
        <fullName evidence="10">Anthranilate 1,2-dioxygenase electron transfer component</fullName>
    </submittedName>
</protein>
<evidence type="ECO:0000259" key="9">
    <source>
        <dbReference type="PROSITE" id="PS51384"/>
    </source>
</evidence>
<dbReference type="GO" id="GO:0050660">
    <property type="term" value="F:flavin adenine dinucleotide binding"/>
    <property type="evidence" value="ECO:0007669"/>
    <property type="project" value="TreeGrafter"/>
</dbReference>
<dbReference type="InterPro" id="IPR050415">
    <property type="entry name" value="MRET"/>
</dbReference>
<keyword evidence="4" id="KW-0479">Metal-binding</keyword>
<reference evidence="10 11" key="1">
    <citation type="submission" date="2018-06" db="EMBL/GenBank/DDBJ databases">
        <authorList>
            <consortium name="Pathogen Informatics"/>
            <person name="Doyle S."/>
        </authorList>
    </citation>
    <scope>NUCLEOTIDE SEQUENCE [LARGE SCALE GENOMIC DNA]</scope>
    <source>
        <strain evidence="10 11">NCTC11545</strain>
    </source>
</reference>
<dbReference type="Gene3D" id="3.40.50.80">
    <property type="entry name" value="Nucleotide-binding domain of ferredoxin-NADP reductase (FNR) module"/>
    <property type="match status" value="1"/>
</dbReference>
<evidence type="ECO:0000256" key="7">
    <source>
        <dbReference type="ARBA" id="ARBA00023004"/>
    </source>
</evidence>
<dbReference type="PRINTS" id="PR00410">
    <property type="entry name" value="PHEHYDRXLASE"/>
</dbReference>
<dbReference type="InterPro" id="IPR017927">
    <property type="entry name" value="FAD-bd_FR_type"/>
</dbReference>
<evidence type="ECO:0000256" key="2">
    <source>
        <dbReference type="ARBA" id="ARBA00022630"/>
    </source>
</evidence>
<dbReference type="SUPFAM" id="SSF52343">
    <property type="entry name" value="Ferredoxin reductase-like, C-terminal NADP-linked domain"/>
    <property type="match status" value="1"/>
</dbReference>
<keyword evidence="10" id="KW-0223">Dioxygenase</keyword>
<comment type="cofactor">
    <cofactor evidence="1">
        <name>FAD</name>
        <dbReference type="ChEBI" id="CHEBI:57692"/>
    </cofactor>
</comment>
<proteinExistence type="predicted"/>
<keyword evidence="6" id="KW-0560">Oxidoreductase</keyword>
<dbReference type="InterPro" id="IPR039261">
    <property type="entry name" value="FNR_nucleotide-bd"/>
</dbReference>
<keyword evidence="2" id="KW-0285">Flavoprotein</keyword>
<keyword evidence="7" id="KW-0408">Iron</keyword>
<evidence type="ECO:0000256" key="8">
    <source>
        <dbReference type="ARBA" id="ARBA00023014"/>
    </source>
</evidence>
<dbReference type="InterPro" id="IPR017938">
    <property type="entry name" value="Riboflavin_synthase-like_b-brl"/>
</dbReference>
<feature type="domain" description="FAD-binding FR-type" evidence="9">
    <location>
        <begin position="21"/>
        <end position="123"/>
    </location>
</feature>
<dbReference type="Pfam" id="PF00175">
    <property type="entry name" value="NAD_binding_1"/>
    <property type="match status" value="1"/>
</dbReference>
<evidence type="ECO:0000256" key="6">
    <source>
        <dbReference type="ARBA" id="ARBA00023002"/>
    </source>
</evidence>
<keyword evidence="8" id="KW-0411">Iron-sulfur</keyword>
<evidence type="ECO:0000313" key="10">
    <source>
        <dbReference type="EMBL" id="SQA92937.1"/>
    </source>
</evidence>
<sequence>MTASKMKTQVKWHNYPPSTLADERCVKLLAKEFIAHNTILLTFEKPKDLQYKAGQYAILSLNNPRYTELDMPLRPLSMVSHPDEDTLQFAMRLSDSSFKKSVVEMAIADTATIFAPMGNFTLKGKNKRIVFLASGIGITPVLPMLKTLVQQQFAGEVVVFYSNKTEASAAFHSDLQHSTLANYTYLPVFTATQKRLNTDFLKEHLHTLTDCDYYIVGTNSFTKAMQELLLKENVPATTIFKDDFGG</sequence>
<dbReference type="InterPro" id="IPR001433">
    <property type="entry name" value="OxRdtase_FAD/NAD-bd"/>
</dbReference>
<accession>A0A2X2SR83</accession>
<dbReference type="Gene3D" id="2.40.30.10">
    <property type="entry name" value="Translation factors"/>
    <property type="match status" value="1"/>
</dbReference>
<evidence type="ECO:0000256" key="4">
    <source>
        <dbReference type="ARBA" id="ARBA00022723"/>
    </source>
</evidence>
<dbReference type="GO" id="GO:0051537">
    <property type="term" value="F:2 iron, 2 sulfur cluster binding"/>
    <property type="evidence" value="ECO:0007669"/>
    <property type="project" value="UniProtKB-KW"/>
</dbReference>
<dbReference type="PROSITE" id="PS51384">
    <property type="entry name" value="FAD_FR"/>
    <property type="match status" value="1"/>
</dbReference>
<keyword evidence="5" id="KW-0274">FAD</keyword>
<dbReference type="GO" id="GO:0046872">
    <property type="term" value="F:metal ion binding"/>
    <property type="evidence" value="ECO:0007669"/>
    <property type="project" value="UniProtKB-KW"/>
</dbReference>
<keyword evidence="3" id="KW-0001">2Fe-2S</keyword>
<dbReference type="EMBL" id="UAVS01000001">
    <property type="protein sequence ID" value="SQA92937.1"/>
    <property type="molecule type" value="Genomic_DNA"/>
</dbReference>
<dbReference type="AlphaFoldDB" id="A0A2X2SR83"/>
<evidence type="ECO:0000256" key="5">
    <source>
        <dbReference type="ARBA" id="ARBA00022827"/>
    </source>
</evidence>
<gene>
    <name evidence="10" type="primary">antC</name>
    <name evidence="10" type="ORF">NCTC11545_00300</name>
</gene>
<evidence type="ECO:0000256" key="3">
    <source>
        <dbReference type="ARBA" id="ARBA00022714"/>
    </source>
</evidence>
<dbReference type="RefSeq" id="WP_252864548.1">
    <property type="nucleotide sequence ID" value="NZ_UAVS01000001.1"/>
</dbReference>
<dbReference type="SUPFAM" id="SSF63380">
    <property type="entry name" value="Riboflavin synthase domain-like"/>
    <property type="match status" value="1"/>
</dbReference>
<dbReference type="CDD" id="cd00322">
    <property type="entry name" value="FNR_like"/>
    <property type="match status" value="1"/>
</dbReference>
<evidence type="ECO:0000313" key="11">
    <source>
        <dbReference type="Proteomes" id="UP000250169"/>
    </source>
</evidence>
<evidence type="ECO:0000256" key="1">
    <source>
        <dbReference type="ARBA" id="ARBA00001974"/>
    </source>
</evidence>